<dbReference type="InterPro" id="IPR000757">
    <property type="entry name" value="Beta-glucanase-like"/>
</dbReference>
<dbReference type="InterPro" id="IPR050546">
    <property type="entry name" value="Glycosyl_Hydrlase_16"/>
</dbReference>
<dbReference type="Pfam" id="PF26113">
    <property type="entry name" value="GH16_XgeA"/>
    <property type="match status" value="1"/>
</dbReference>
<dbReference type="PANTHER" id="PTHR10963:SF53">
    <property type="entry name" value="GH16 DOMAIN-CONTAINING PROTEIN"/>
    <property type="match status" value="1"/>
</dbReference>
<sequence length="326" mass="36551">MPWKNHFDSLKKEFNAVKGELQSGINTLTSSLQQQPRPQQQPHYYPPSQQTPHHYPPPPPPQQPPAGAYAYWRPRFHQDTAVTAEWDAKMGNGPDGWGNQELQHYTALPQNTFHTPNGELILRAIADSQAPNSEQKYTSARLVGRQPLSRDRGSLTAVIRSPCAPGIWPAFWLLPQEPFSWPTDGEIDIAETWNGDGENHSCLHWGHHHEGDKHRVLGTRIPGLGARPVRYDLVWWDQPGGGGRLVWYIDGRPVMKAHIPPGTRPMREMTVLLNVAMGGNVCGGVRPQDGYYDMVVHALYATEEPELGGWAGFEHAWRSAPEGHGY</sequence>
<dbReference type="PROSITE" id="PS51762">
    <property type="entry name" value="GH16_2"/>
    <property type="match status" value="1"/>
</dbReference>
<reference evidence="4" key="1">
    <citation type="journal article" date="2014" name="Genome Announc.">
        <title>Genome sequence and annotation of Acremonium chrysogenum, producer of the beta-lactam antibiotic cephalosporin C.</title>
        <authorList>
            <person name="Terfehr D."/>
            <person name="Dahlmann T.A."/>
            <person name="Specht T."/>
            <person name="Zadra I."/>
            <person name="Kuernsteiner H."/>
            <person name="Kueck U."/>
        </authorList>
    </citation>
    <scope>NUCLEOTIDE SEQUENCE [LARGE SCALE GENOMIC DNA]</scope>
    <source>
        <strain evidence="4">ATCC 11550 / CBS 779.69 / DSM 880 / IAM 14645 / JCM 23072 / IMI 49137</strain>
    </source>
</reference>
<gene>
    <name evidence="3" type="ORF">ACRE_042630</name>
</gene>
<dbReference type="GO" id="GO:0005975">
    <property type="term" value="P:carbohydrate metabolic process"/>
    <property type="evidence" value="ECO:0007669"/>
    <property type="project" value="InterPro"/>
</dbReference>
<dbReference type="EMBL" id="JPKY01000040">
    <property type="protein sequence ID" value="KFH44937.1"/>
    <property type="molecule type" value="Genomic_DNA"/>
</dbReference>
<dbReference type="OrthoDB" id="192832at2759"/>
<evidence type="ECO:0000313" key="3">
    <source>
        <dbReference type="EMBL" id="KFH44937.1"/>
    </source>
</evidence>
<protein>
    <submittedName>
        <fullName evidence="3">Glucan endo-1,3-beta-glucosidase A1-like protein</fullName>
    </submittedName>
</protein>
<dbReference type="PANTHER" id="PTHR10963">
    <property type="entry name" value="GLYCOSYL HYDROLASE-RELATED"/>
    <property type="match status" value="1"/>
</dbReference>
<accession>A0A086T6F5</accession>
<comment type="caution">
    <text evidence="3">The sequence shown here is derived from an EMBL/GenBank/DDBJ whole genome shotgun (WGS) entry which is preliminary data.</text>
</comment>
<dbReference type="SUPFAM" id="SSF49899">
    <property type="entry name" value="Concanavalin A-like lectins/glucanases"/>
    <property type="match status" value="1"/>
</dbReference>
<feature type="compositionally biased region" description="Pro residues" evidence="1">
    <location>
        <begin position="54"/>
        <end position="64"/>
    </location>
</feature>
<dbReference type="GO" id="GO:0004553">
    <property type="term" value="F:hydrolase activity, hydrolyzing O-glycosyl compounds"/>
    <property type="evidence" value="ECO:0007669"/>
    <property type="project" value="InterPro"/>
</dbReference>
<feature type="region of interest" description="Disordered" evidence="1">
    <location>
        <begin position="25"/>
        <end position="68"/>
    </location>
</feature>
<feature type="domain" description="GH16" evidence="2">
    <location>
        <begin position="53"/>
        <end position="290"/>
    </location>
</feature>
<dbReference type="HOGENOM" id="CLU_054797_0_0_1"/>
<keyword evidence="4" id="KW-1185">Reference proteome</keyword>
<dbReference type="CDD" id="cd08023">
    <property type="entry name" value="GH16_laminarinase_like"/>
    <property type="match status" value="1"/>
</dbReference>
<dbReference type="Proteomes" id="UP000029964">
    <property type="component" value="Unassembled WGS sequence"/>
</dbReference>
<evidence type="ECO:0000256" key="1">
    <source>
        <dbReference type="SAM" id="MobiDB-lite"/>
    </source>
</evidence>
<dbReference type="STRING" id="857340.A0A086T6F5"/>
<proteinExistence type="predicted"/>
<name>A0A086T6F5_HAPC1</name>
<dbReference type="AlphaFoldDB" id="A0A086T6F5"/>
<feature type="compositionally biased region" description="Low complexity" evidence="1">
    <location>
        <begin position="33"/>
        <end position="53"/>
    </location>
</feature>
<dbReference type="Gene3D" id="2.60.120.200">
    <property type="match status" value="1"/>
</dbReference>
<dbReference type="InterPro" id="IPR013320">
    <property type="entry name" value="ConA-like_dom_sf"/>
</dbReference>
<evidence type="ECO:0000313" key="4">
    <source>
        <dbReference type="Proteomes" id="UP000029964"/>
    </source>
</evidence>
<organism evidence="3 4">
    <name type="scientific">Hapsidospora chrysogenum (strain ATCC 11550 / CBS 779.69 / DSM 880 / IAM 14645 / JCM 23072 / IMI 49137)</name>
    <name type="common">Acremonium chrysogenum</name>
    <dbReference type="NCBI Taxonomy" id="857340"/>
    <lineage>
        <taxon>Eukaryota</taxon>
        <taxon>Fungi</taxon>
        <taxon>Dikarya</taxon>
        <taxon>Ascomycota</taxon>
        <taxon>Pezizomycotina</taxon>
        <taxon>Sordariomycetes</taxon>
        <taxon>Hypocreomycetidae</taxon>
        <taxon>Hypocreales</taxon>
        <taxon>Bionectriaceae</taxon>
        <taxon>Hapsidospora</taxon>
    </lineage>
</organism>
<evidence type="ECO:0000259" key="2">
    <source>
        <dbReference type="PROSITE" id="PS51762"/>
    </source>
</evidence>